<feature type="region of interest" description="Disordered" evidence="1">
    <location>
        <begin position="1"/>
        <end position="184"/>
    </location>
</feature>
<reference evidence="2" key="1">
    <citation type="submission" date="2021-02" db="EMBL/GenBank/DDBJ databases">
        <title>First Annotated Genome of the Yellow-green Alga Tribonema minus.</title>
        <authorList>
            <person name="Mahan K.M."/>
        </authorList>
    </citation>
    <scope>NUCLEOTIDE SEQUENCE</scope>
    <source>
        <strain evidence="2">UTEX B ZZ1240</strain>
    </source>
</reference>
<feature type="compositionally biased region" description="Basic and acidic residues" evidence="1">
    <location>
        <begin position="83"/>
        <end position="92"/>
    </location>
</feature>
<gene>
    <name evidence="2" type="ORF">JKP88DRAFT_245358</name>
</gene>
<evidence type="ECO:0000313" key="3">
    <source>
        <dbReference type="Proteomes" id="UP000664859"/>
    </source>
</evidence>
<accession>A0A836CEF6</accession>
<proteinExistence type="predicted"/>
<feature type="compositionally biased region" description="Basic and acidic residues" evidence="1">
    <location>
        <begin position="134"/>
        <end position="154"/>
    </location>
</feature>
<evidence type="ECO:0000313" key="2">
    <source>
        <dbReference type="EMBL" id="KAG5182742.1"/>
    </source>
</evidence>
<name>A0A836CEF6_9STRA</name>
<dbReference type="AlphaFoldDB" id="A0A836CEF6"/>
<evidence type="ECO:0000256" key="1">
    <source>
        <dbReference type="SAM" id="MobiDB-lite"/>
    </source>
</evidence>
<comment type="caution">
    <text evidence="2">The sequence shown here is derived from an EMBL/GenBank/DDBJ whole genome shotgun (WGS) entry which is preliminary data.</text>
</comment>
<dbReference type="Proteomes" id="UP000664859">
    <property type="component" value="Unassembled WGS sequence"/>
</dbReference>
<dbReference type="EMBL" id="JAFCMP010000224">
    <property type="protein sequence ID" value="KAG5182742.1"/>
    <property type="molecule type" value="Genomic_DNA"/>
</dbReference>
<feature type="compositionally biased region" description="Basic and acidic residues" evidence="1">
    <location>
        <begin position="165"/>
        <end position="184"/>
    </location>
</feature>
<sequence>MADVEQSAEVKGQSSSKKLDTADVMWGSSGPTQSDAAARGTDDDNSKRVRGHSSDNAAGADSITESRIRHAAASEQYADSEAEGNRSGKERGGGYSDFEAFISSSTSGIRDPAMSVTAGTSGLSPAKKPLRGPEAVRVKSELPERYARSHERTTSRVRPQGAHMYNRDGGHAGTGDDWHQPLRPQHHLDDAQHTYLNLEEVPWSQPYA</sequence>
<organism evidence="2 3">
    <name type="scientific">Tribonema minus</name>
    <dbReference type="NCBI Taxonomy" id="303371"/>
    <lineage>
        <taxon>Eukaryota</taxon>
        <taxon>Sar</taxon>
        <taxon>Stramenopiles</taxon>
        <taxon>Ochrophyta</taxon>
        <taxon>PX clade</taxon>
        <taxon>Xanthophyceae</taxon>
        <taxon>Tribonematales</taxon>
        <taxon>Tribonemataceae</taxon>
        <taxon>Tribonema</taxon>
    </lineage>
</organism>
<keyword evidence="3" id="KW-1185">Reference proteome</keyword>
<protein>
    <submittedName>
        <fullName evidence="2">Uncharacterized protein</fullName>
    </submittedName>
</protein>